<protein>
    <submittedName>
        <fullName evidence="2">Uncharacterized protein</fullName>
    </submittedName>
</protein>
<feature type="region of interest" description="Disordered" evidence="1">
    <location>
        <begin position="1"/>
        <end position="25"/>
    </location>
</feature>
<reference evidence="2" key="1">
    <citation type="submission" date="2014-09" db="EMBL/GenBank/DDBJ databases">
        <title>Genome sequence of the luminous mushroom Mycena chlorophos for searching fungal bioluminescence genes.</title>
        <authorList>
            <person name="Tanaka Y."/>
            <person name="Kasuga D."/>
            <person name="Oba Y."/>
            <person name="Hase S."/>
            <person name="Sato K."/>
            <person name="Oba Y."/>
            <person name="Sakakibara Y."/>
        </authorList>
    </citation>
    <scope>NUCLEOTIDE SEQUENCE</scope>
</reference>
<evidence type="ECO:0000256" key="1">
    <source>
        <dbReference type="SAM" id="MobiDB-lite"/>
    </source>
</evidence>
<gene>
    <name evidence="2" type="ORF">MCHLO_00166</name>
</gene>
<name>A0ABQ0KUA8_MYCCL</name>
<dbReference type="EMBL" id="DF837950">
    <property type="protein sequence ID" value="GAT42452.1"/>
    <property type="molecule type" value="Genomic_DNA"/>
</dbReference>
<feature type="compositionally biased region" description="Polar residues" evidence="1">
    <location>
        <begin position="214"/>
        <end position="229"/>
    </location>
</feature>
<feature type="non-terminal residue" evidence="2">
    <location>
        <position position="1"/>
    </location>
</feature>
<feature type="region of interest" description="Disordered" evidence="1">
    <location>
        <begin position="201"/>
        <end position="229"/>
    </location>
</feature>
<evidence type="ECO:0000313" key="2">
    <source>
        <dbReference type="EMBL" id="GAT42452.1"/>
    </source>
</evidence>
<evidence type="ECO:0000313" key="3">
    <source>
        <dbReference type="Proteomes" id="UP000815677"/>
    </source>
</evidence>
<accession>A0ABQ0KUA8</accession>
<keyword evidence="3" id="KW-1185">Reference proteome</keyword>
<dbReference type="Proteomes" id="UP000815677">
    <property type="component" value="Unassembled WGS sequence"/>
</dbReference>
<organism evidence="2 3">
    <name type="scientific">Mycena chlorophos</name>
    <name type="common">Agaric fungus</name>
    <name type="synonym">Agaricus chlorophos</name>
    <dbReference type="NCBI Taxonomy" id="658473"/>
    <lineage>
        <taxon>Eukaryota</taxon>
        <taxon>Fungi</taxon>
        <taxon>Dikarya</taxon>
        <taxon>Basidiomycota</taxon>
        <taxon>Agaricomycotina</taxon>
        <taxon>Agaricomycetes</taxon>
        <taxon>Agaricomycetidae</taxon>
        <taxon>Agaricales</taxon>
        <taxon>Marasmiineae</taxon>
        <taxon>Mycenaceae</taxon>
        <taxon>Mycena</taxon>
    </lineage>
</organism>
<sequence>RLDLLDVSPSTAHVQRGRDAETESTSTLTEDILVLPAPHRIRFANNTSTHLGLVHVVTPTRLPHAILRCRLRSFNDSTYVVVPQGCSCLGLKQVRCAATPFLLDAAKIFFSTDSAHKRPSGHAPYPLRSGPWQDELIFAVVSRLVADQPQASSFFKEAVVGRATGTCLYCTSSGVITVAQVVGAVLSIQLHASKAVSASSTSSRSVHAPRPGTFANSSIQSARLKSVSG</sequence>
<proteinExistence type="predicted"/>